<dbReference type="InterPro" id="IPR007419">
    <property type="entry name" value="BFD-like_2Fe2S-bd_dom"/>
</dbReference>
<dbReference type="GO" id="GO:0046872">
    <property type="term" value="F:metal ion binding"/>
    <property type="evidence" value="ECO:0007669"/>
    <property type="project" value="UniProtKB-KW"/>
</dbReference>
<evidence type="ECO:0000256" key="3">
    <source>
        <dbReference type="ARBA" id="ARBA00022723"/>
    </source>
</evidence>
<dbReference type="PANTHER" id="PTHR37424:SF1">
    <property type="entry name" value="BACTERIOFERRITIN-ASSOCIATED FERREDOXIN"/>
    <property type="match status" value="1"/>
</dbReference>
<organism evidence="10 11">
    <name type="scientific">Formicincola oecophyllae</name>
    <dbReference type="NCBI Taxonomy" id="2558361"/>
    <lineage>
        <taxon>Bacteria</taxon>
        <taxon>Pseudomonadati</taxon>
        <taxon>Pseudomonadota</taxon>
        <taxon>Alphaproteobacteria</taxon>
        <taxon>Acetobacterales</taxon>
        <taxon>Acetobacteraceae</taxon>
        <taxon>Formicincola</taxon>
    </lineage>
</organism>
<dbReference type="KEGG" id="swf:E3E12_04490"/>
<accession>A0A4Y6UBT7</accession>
<evidence type="ECO:0000256" key="8">
    <source>
        <dbReference type="ARBA" id="ARBA00046332"/>
    </source>
</evidence>
<keyword evidence="11" id="KW-1185">Reference proteome</keyword>
<evidence type="ECO:0000256" key="1">
    <source>
        <dbReference type="ARBA" id="ARBA00022448"/>
    </source>
</evidence>
<keyword evidence="1" id="KW-0813">Transport</keyword>
<dbReference type="EMBL" id="CP038231">
    <property type="protein sequence ID" value="QDH13575.1"/>
    <property type="molecule type" value="Genomic_DNA"/>
</dbReference>
<keyword evidence="2" id="KW-0001">2Fe-2S</keyword>
<evidence type="ECO:0000256" key="5">
    <source>
        <dbReference type="ARBA" id="ARBA00023004"/>
    </source>
</evidence>
<dbReference type="OrthoDB" id="7428628at2"/>
<gene>
    <name evidence="10" type="ORF">E3E12_04490</name>
</gene>
<sequence>MIVCSCNALSERDVKSAIKAGASRPTQVYAHSQCSAQCGRCASHICKLLKARENAQSPAHRAT</sequence>
<keyword evidence="4" id="KW-0249">Electron transport</keyword>
<dbReference type="PANTHER" id="PTHR37424">
    <property type="entry name" value="BACTERIOFERRITIN-ASSOCIATED FERREDOXIN"/>
    <property type="match status" value="1"/>
</dbReference>
<dbReference type="InterPro" id="IPR052371">
    <property type="entry name" value="BFD-associated_ferredoxin"/>
</dbReference>
<comment type="similarity">
    <text evidence="8">Belongs to the Bfd family.</text>
</comment>
<keyword evidence="5" id="KW-0408">Iron</keyword>
<dbReference type="Gene3D" id="1.10.10.1100">
    <property type="entry name" value="BFD-like [2Fe-2S]-binding domain"/>
    <property type="match status" value="1"/>
</dbReference>
<protein>
    <recommendedName>
        <fullName evidence="7">Bacterioferritin-associated ferredoxin</fullName>
    </recommendedName>
</protein>
<proteinExistence type="inferred from homology"/>
<evidence type="ECO:0000256" key="4">
    <source>
        <dbReference type="ARBA" id="ARBA00022982"/>
    </source>
</evidence>
<evidence type="ECO:0000313" key="11">
    <source>
        <dbReference type="Proteomes" id="UP000318709"/>
    </source>
</evidence>
<dbReference type="Proteomes" id="UP000318709">
    <property type="component" value="Chromosome"/>
</dbReference>
<evidence type="ECO:0000256" key="6">
    <source>
        <dbReference type="ARBA" id="ARBA00023014"/>
    </source>
</evidence>
<dbReference type="GO" id="GO:0051537">
    <property type="term" value="F:2 iron, 2 sulfur cluster binding"/>
    <property type="evidence" value="ECO:0007669"/>
    <property type="project" value="UniProtKB-KW"/>
</dbReference>
<dbReference type="RefSeq" id="WP_141443283.1">
    <property type="nucleotide sequence ID" value="NZ_CP038231.1"/>
</dbReference>
<dbReference type="AlphaFoldDB" id="A0A4Y6UBT7"/>
<keyword evidence="3" id="KW-0479">Metal-binding</keyword>
<dbReference type="Pfam" id="PF04324">
    <property type="entry name" value="Fer2_BFD"/>
    <property type="match status" value="1"/>
</dbReference>
<keyword evidence="6" id="KW-0411">Iron-sulfur</keyword>
<dbReference type="InterPro" id="IPR041854">
    <property type="entry name" value="BFD-like_2Fe2S-bd_dom_sf"/>
</dbReference>
<evidence type="ECO:0000256" key="2">
    <source>
        <dbReference type="ARBA" id="ARBA00022714"/>
    </source>
</evidence>
<name>A0A4Y6UBT7_9PROT</name>
<evidence type="ECO:0000313" key="10">
    <source>
        <dbReference type="EMBL" id="QDH13575.1"/>
    </source>
</evidence>
<evidence type="ECO:0000256" key="7">
    <source>
        <dbReference type="ARBA" id="ARBA00039386"/>
    </source>
</evidence>
<feature type="domain" description="BFD-like [2Fe-2S]-binding" evidence="9">
    <location>
        <begin position="2"/>
        <end position="50"/>
    </location>
</feature>
<reference evidence="10 11" key="1">
    <citation type="submission" date="2019-03" db="EMBL/GenBank/DDBJ databases">
        <title>The complete genome sequence of Swingsia_sp. F3b2 LMG30590(T).</title>
        <authorList>
            <person name="Chua K.-O."/>
            <person name="Chan K.-G."/>
            <person name="See-Too W.-S."/>
        </authorList>
    </citation>
    <scope>NUCLEOTIDE SEQUENCE [LARGE SCALE GENOMIC DNA]</scope>
    <source>
        <strain evidence="10 11">F3b2</strain>
    </source>
</reference>
<evidence type="ECO:0000259" key="9">
    <source>
        <dbReference type="Pfam" id="PF04324"/>
    </source>
</evidence>